<accession>A0A1R2BPU3</accession>
<dbReference type="Proteomes" id="UP000187209">
    <property type="component" value="Unassembled WGS sequence"/>
</dbReference>
<dbReference type="EMBL" id="MPUH01000504">
    <property type="protein sequence ID" value="OMJ78781.1"/>
    <property type="molecule type" value="Genomic_DNA"/>
</dbReference>
<comment type="caution">
    <text evidence="3">The sequence shown here is derived from an EMBL/GenBank/DDBJ whole genome shotgun (WGS) entry which is preliminary data.</text>
</comment>
<dbReference type="InterPro" id="IPR001611">
    <property type="entry name" value="Leu-rich_rpt"/>
</dbReference>
<dbReference type="PANTHER" id="PTHR15454:SF56">
    <property type="entry name" value="PROTEIN PHOSPHATASE 1 REGULATORY SUBUNIT 7-RELATED"/>
    <property type="match status" value="1"/>
</dbReference>
<dbReference type="GO" id="GO:0005737">
    <property type="term" value="C:cytoplasm"/>
    <property type="evidence" value="ECO:0007669"/>
    <property type="project" value="TreeGrafter"/>
</dbReference>
<evidence type="ECO:0000313" key="4">
    <source>
        <dbReference type="Proteomes" id="UP000187209"/>
    </source>
</evidence>
<dbReference type="PROSITE" id="PS51450">
    <property type="entry name" value="LRR"/>
    <property type="match status" value="4"/>
</dbReference>
<reference evidence="3 4" key="1">
    <citation type="submission" date="2016-11" db="EMBL/GenBank/DDBJ databases">
        <title>The macronuclear genome of Stentor coeruleus: a giant cell with tiny introns.</title>
        <authorList>
            <person name="Slabodnick M."/>
            <person name="Ruby J.G."/>
            <person name="Reiff S.B."/>
            <person name="Swart E.C."/>
            <person name="Gosai S."/>
            <person name="Prabakaran S."/>
            <person name="Witkowska E."/>
            <person name="Larue G.E."/>
            <person name="Fisher S."/>
            <person name="Freeman R.M."/>
            <person name="Gunawardena J."/>
            <person name="Chu W."/>
            <person name="Stover N.A."/>
            <person name="Gregory B.D."/>
            <person name="Nowacki M."/>
            <person name="Derisi J."/>
            <person name="Roy S.W."/>
            <person name="Marshall W.F."/>
            <person name="Sood P."/>
        </authorList>
    </citation>
    <scope>NUCLEOTIDE SEQUENCE [LARGE SCALE GENOMIC DNA]</scope>
    <source>
        <strain evidence="3">WM001</strain>
    </source>
</reference>
<dbReference type="Gene3D" id="3.80.10.10">
    <property type="entry name" value="Ribonuclease Inhibitor"/>
    <property type="match status" value="2"/>
</dbReference>
<dbReference type="InterPro" id="IPR032675">
    <property type="entry name" value="LRR_dom_sf"/>
</dbReference>
<dbReference type="PANTHER" id="PTHR15454">
    <property type="entry name" value="NISCHARIN RELATED"/>
    <property type="match status" value="1"/>
</dbReference>
<dbReference type="SUPFAM" id="SSF52075">
    <property type="entry name" value="Outer arm dynein light chain 1"/>
    <property type="match status" value="1"/>
</dbReference>
<dbReference type="OrthoDB" id="676979at2759"/>
<sequence length="558" mass="62572">MNLNKGSNYQKVMSRMEWFRDLKVIFNKLVPEEDILTPVDKLLIVKELSIRASKLDLKDPEEYYTKSKVQAFSLGEILAHINSLEDQSVNFDQLIDSLIYLSIDKKRREKKTLVSLQGNPNIDQIAPKSCESWASNPSCSELTSVSLQSSKRSEGKVNPIIKLQDASSKAINNGRRSPVRSTTPIKSLTLDLSYPENKFCMYPDSRNLGNLQYLSLAGNNLANTNCAFPQSLIVLNLASNKISELRLDVDLPNLGLLNLTSNQISSIFSINQFKNIKELYLANNCITSLNLFCHLGFLTLLDASHNEIETFEDIAGLVISKKIGILKLRGNSLSSKPNYEKIVSSILPRIYSFDPLNIIELSYYKNLGSLPFLPMKNLLEEVNEKNMSTVRSEASLIVKSKQSSFGDYSPMGKQQSSKITSILSKPMNNHSRDEMIMKRSSSQIRIDRSPAFTNTTKTSIDLTDYEESSKKSSDFFAGKNIMEMAERRIKVFRQDSKSKGNISVVSNESIQNAGRKVYGNPVAAMMIGPPAVRTQKARGPSKSPVCVNIDLFKKRRSK</sequence>
<name>A0A1R2BPU3_9CILI</name>
<keyword evidence="4" id="KW-1185">Reference proteome</keyword>
<protein>
    <submittedName>
        <fullName evidence="3">Uncharacterized protein</fullName>
    </submittedName>
</protein>
<evidence type="ECO:0000256" key="1">
    <source>
        <dbReference type="ARBA" id="ARBA00022614"/>
    </source>
</evidence>
<evidence type="ECO:0000256" key="2">
    <source>
        <dbReference type="ARBA" id="ARBA00022737"/>
    </source>
</evidence>
<organism evidence="3 4">
    <name type="scientific">Stentor coeruleus</name>
    <dbReference type="NCBI Taxonomy" id="5963"/>
    <lineage>
        <taxon>Eukaryota</taxon>
        <taxon>Sar</taxon>
        <taxon>Alveolata</taxon>
        <taxon>Ciliophora</taxon>
        <taxon>Postciliodesmatophora</taxon>
        <taxon>Heterotrichea</taxon>
        <taxon>Heterotrichida</taxon>
        <taxon>Stentoridae</taxon>
        <taxon>Stentor</taxon>
    </lineage>
</organism>
<keyword evidence="1" id="KW-0433">Leucine-rich repeat</keyword>
<keyword evidence="2" id="KW-0677">Repeat</keyword>
<evidence type="ECO:0000313" key="3">
    <source>
        <dbReference type="EMBL" id="OMJ78781.1"/>
    </source>
</evidence>
<gene>
    <name evidence="3" type="ORF">SteCoe_21355</name>
</gene>
<dbReference type="AlphaFoldDB" id="A0A1R2BPU3"/>
<proteinExistence type="predicted"/>